<comment type="similarity">
    <text evidence="2">Belongs to the peptidase M4 family.</text>
</comment>
<keyword evidence="8" id="KW-0482">Metalloprotease</keyword>
<dbReference type="GO" id="GO:0006508">
    <property type="term" value="P:proteolysis"/>
    <property type="evidence" value="ECO:0007669"/>
    <property type="project" value="UniProtKB-KW"/>
</dbReference>
<dbReference type="InterPro" id="IPR027268">
    <property type="entry name" value="Peptidase_M4/M1_CTD_sf"/>
</dbReference>
<dbReference type="Proteomes" id="UP001153404">
    <property type="component" value="Unassembled WGS sequence"/>
</dbReference>
<dbReference type="InterPro" id="IPR014755">
    <property type="entry name" value="Cu-Rt/internalin_Ig-like"/>
</dbReference>
<dbReference type="Pfam" id="PF00395">
    <property type="entry name" value="SLH"/>
    <property type="match status" value="2"/>
</dbReference>
<dbReference type="CDD" id="cd09597">
    <property type="entry name" value="M4_TLP"/>
    <property type="match status" value="1"/>
</dbReference>
<dbReference type="Gene3D" id="1.10.390.10">
    <property type="entry name" value="Neutral Protease Domain 2"/>
    <property type="match status" value="1"/>
</dbReference>
<comment type="cofactor">
    <cofactor evidence="1">
        <name>Zn(2+)</name>
        <dbReference type="ChEBI" id="CHEBI:29105"/>
    </cofactor>
</comment>
<dbReference type="SUPFAM" id="SSF50974">
    <property type="entry name" value="Nitrous oxide reductase, N-terminal domain"/>
    <property type="match status" value="1"/>
</dbReference>
<evidence type="ECO:0000256" key="7">
    <source>
        <dbReference type="ARBA" id="ARBA00022833"/>
    </source>
</evidence>
<dbReference type="InterPro" id="IPR028059">
    <property type="entry name" value="SWM_rpt"/>
</dbReference>
<name>A0A9X4KUR7_9BACL</name>
<dbReference type="Gene3D" id="3.10.170.10">
    <property type="match status" value="1"/>
</dbReference>
<protein>
    <submittedName>
        <fullName evidence="12">M4 family metallopeptidase</fullName>
    </submittedName>
</protein>
<keyword evidence="4" id="KW-0479">Metal-binding</keyword>
<evidence type="ECO:0000256" key="6">
    <source>
        <dbReference type="ARBA" id="ARBA00022801"/>
    </source>
</evidence>
<evidence type="ECO:0000256" key="8">
    <source>
        <dbReference type="ARBA" id="ARBA00023049"/>
    </source>
</evidence>
<dbReference type="Gene3D" id="3.10.450.490">
    <property type="match status" value="1"/>
</dbReference>
<keyword evidence="6" id="KW-0378">Hydrolase</keyword>
<dbReference type="GO" id="GO:0046872">
    <property type="term" value="F:metal ion binding"/>
    <property type="evidence" value="ECO:0007669"/>
    <property type="project" value="UniProtKB-KW"/>
</dbReference>
<feature type="compositionally biased region" description="Low complexity" evidence="10">
    <location>
        <begin position="1306"/>
        <end position="1320"/>
    </location>
</feature>
<evidence type="ECO:0000256" key="9">
    <source>
        <dbReference type="PIRSR" id="PIRSR623612-1"/>
    </source>
</evidence>
<dbReference type="InterPro" id="IPR001570">
    <property type="entry name" value="Peptidase_M4_C_domain"/>
</dbReference>
<keyword evidence="7" id="KW-0862">Zinc</keyword>
<dbReference type="PANTHER" id="PTHR33794">
    <property type="entry name" value="BACILLOLYSIN"/>
    <property type="match status" value="1"/>
</dbReference>
<organism evidence="12 13">
    <name type="scientific">Cohnella rhizosphaerae</name>
    <dbReference type="NCBI Taxonomy" id="1457232"/>
    <lineage>
        <taxon>Bacteria</taxon>
        <taxon>Bacillati</taxon>
        <taxon>Bacillota</taxon>
        <taxon>Bacilli</taxon>
        <taxon>Bacillales</taxon>
        <taxon>Paenibacillaceae</taxon>
        <taxon>Cohnella</taxon>
    </lineage>
</organism>
<feature type="domain" description="SLH" evidence="11">
    <location>
        <begin position="1681"/>
        <end position="1742"/>
    </location>
</feature>
<keyword evidence="13" id="KW-1185">Reference proteome</keyword>
<gene>
    <name evidence="12" type="ORF">OMP40_02860</name>
</gene>
<dbReference type="PRINTS" id="PR00730">
    <property type="entry name" value="THERMOLYSIN"/>
</dbReference>
<feature type="region of interest" description="Disordered" evidence="10">
    <location>
        <begin position="1274"/>
        <end position="1322"/>
    </location>
</feature>
<evidence type="ECO:0000259" key="11">
    <source>
        <dbReference type="PROSITE" id="PS51272"/>
    </source>
</evidence>
<dbReference type="InterPro" id="IPR011045">
    <property type="entry name" value="N2O_reductase_N"/>
</dbReference>
<feature type="active site" evidence="9">
    <location>
        <position position="372"/>
    </location>
</feature>
<dbReference type="Pfam" id="PF01447">
    <property type="entry name" value="Peptidase_M4"/>
    <property type="match status" value="1"/>
</dbReference>
<dbReference type="InterPro" id="IPR013856">
    <property type="entry name" value="Peptidase_M4_domain"/>
</dbReference>
<dbReference type="Pfam" id="PF13753">
    <property type="entry name" value="SWM_repeat"/>
    <property type="match status" value="1"/>
</dbReference>
<dbReference type="Pfam" id="PF07504">
    <property type="entry name" value="FTP"/>
    <property type="match status" value="1"/>
</dbReference>
<dbReference type="PROSITE" id="PS51272">
    <property type="entry name" value="SLH"/>
    <property type="match status" value="3"/>
</dbReference>
<feature type="compositionally biased region" description="Gly residues" evidence="10">
    <location>
        <begin position="1278"/>
        <end position="1305"/>
    </location>
</feature>
<evidence type="ECO:0000256" key="3">
    <source>
        <dbReference type="ARBA" id="ARBA00022670"/>
    </source>
</evidence>
<dbReference type="EMBL" id="JAPDIA010000001">
    <property type="protein sequence ID" value="MDG0808462.1"/>
    <property type="molecule type" value="Genomic_DNA"/>
</dbReference>
<evidence type="ECO:0000256" key="5">
    <source>
        <dbReference type="ARBA" id="ARBA00022729"/>
    </source>
</evidence>
<dbReference type="InterPro" id="IPR023612">
    <property type="entry name" value="Peptidase_M4"/>
</dbReference>
<proteinExistence type="inferred from homology"/>
<feature type="domain" description="SLH" evidence="11">
    <location>
        <begin position="1555"/>
        <end position="1613"/>
    </location>
</feature>
<dbReference type="GO" id="GO:0004222">
    <property type="term" value="F:metalloendopeptidase activity"/>
    <property type="evidence" value="ECO:0007669"/>
    <property type="project" value="InterPro"/>
</dbReference>
<reference evidence="12" key="1">
    <citation type="submission" date="2022-10" db="EMBL/GenBank/DDBJ databases">
        <title>Comparative genomic analysis of Cohnella hashimotonis sp. nov., isolated from the International Space Station.</title>
        <authorList>
            <person name="Simpson A."/>
            <person name="Venkateswaran K."/>
        </authorList>
    </citation>
    <scope>NUCLEOTIDE SEQUENCE</scope>
    <source>
        <strain evidence="12">DSM 28161</strain>
    </source>
</reference>
<dbReference type="PANTHER" id="PTHR33794:SF1">
    <property type="entry name" value="BACILLOLYSIN"/>
    <property type="match status" value="1"/>
</dbReference>
<accession>A0A9X4KUR7</accession>
<sequence length="1742" mass="183021">MKKNLATGNAAFLSLILFLSFVISGMGPRQADAAIPSSGLQNAGATGLQSDADVLAYFGAGRQRIASAADSLQIVGKSVDMRGKTHYRIQQYYKGIPVYGSYITAHLDGGRNLYAATNETDAGLAGLALDSVAVLSEEDAIAALRTAIGQAAQDTARSDAPEADSVIGAAAKPTAQLLFYPVDENTYMLAYKVELSASQPALGRWYGFIDARSGEVLKKLSRSAEAAAEGIAITGNGYLKDLKGLEGIYRFQRYYLVDTTKPMYGSEQGIEWGTIETYDASNLYEPVSALSQNFGNANPEAIDAHYYAGQVYDFYRNRFGRNSLDDNGMSILSVVNAGPIDNAFWDGSVIWYGDGNESMACLSCASDVVAHELTHAVTEHTASLEYSGQSGALNESFSDIFAAVFDDDDWLIGEDAGIVGGHGFLRSLQHPEDGLSPQPSNMSGYAKLPEDDGHDNGGVHTNSGIPNRAAYLISEGIDGIPGLEDQGRRLLGDIAYGALTSYLTPTAQFADARDAFVLAAGDLDLSDTLRSAVIDKVKSAWEAVGLGYTGAENAIVSLDVPGLLGPAAIDAAAGTVIFKAAYGTDLSKLSAAIGISPGASISPDPKMMRSYASPVVFRVTAKDGTARDWTVSGAVADPLGANDITAFNLEMLWGRAIIDAASHTVTVYAESDDDLSALTPRVTVSEGATVTPASGAQVNLNSEQVYTVSAQNGSKQRWTVRAIKDSSSPKAIGGYTRSSTMIVLGFDEAMDTSTLGNAASYTVKPLNSSLSSPKVLKVEKECASSSIVYLTLDRPLASNEAYQIIVANARSAKGMALRPDAADIYVQMDDTEGPVLGTARAAGNKLTLTYDEPVVASYTAVMSFMRVELNGSDDPIAQWTVEGRHLVLTLTNPVKAGDVAKFSYKPASSSGALVDMAGNPAAAVSGTTALNRTAMNAVSGAQDWARFSGEVKQMIQHPTLPIVYAIFKDSNQVAAVNLSTGETAEATMDRQPERLYAANGKLYVALVDRPHSSYWWVEDQTGALAVLNEQSLAVDKQFTVDTDPFDLIVTPQNSVFIASGSGQWTNLTSYNGATGDRIDSRTISQASYLAYVPQLNKVYAIDTDSSPRDIEAFEINAAGTFLTADRHGYSSPYHGDYPMFYPLWATPDGKHLFNRAGTVFSAASNKQDDMLYEGAIDAFDDIAFEPGGTGFYTLNGHTVNKYDDTDHRAVTESYPVGWSVTGILPGYGGRMVYVRTDEMGATLTRSPGKASPTAGEQPSILASDVYSAIHPCPLPASGSGGGDGGSNSGGSGSVGGGGSGGGGAPPAGTAGADDGKTASGRLGESDLHAEKQVDSQGRSILVLQPEGAKLEAAFKAAQKEADDYAKQHSSVAPPRVVLPVASLADGMTVRLDASSLIAGTAAASKAVVVLQSDKAEYELPVSLLTGNSLKQAWGSQTIPSDLRIVIKLQKSDLAVAGKVGDLLKSEGLTSLSDALDFDIVLESGDVSKTVSNFGGTYVTKRFIVGDTADLNGVSALTYDAAAGSMTFVPSLARIQDGKLTVEIKTPHNSVYTIVRASKSFADLANRPDRSDIEAMAARKLVLGTGQRFEPDRAVTRAEFAALLVRALGLAPQTGGSAFADVVRGSWYEPSVTAAVNAGLVTGYGNGKFIPSGVISRQEMAVMLKRAATFAGGLPASDAAQSAPTIIGDPIAAWAEADVRSLLEAGILERSSAGSFEPAKAASRSTATIALKRLLEKLQLINE</sequence>
<dbReference type="InterPro" id="IPR050728">
    <property type="entry name" value="Zinc_Metalloprotease_M4"/>
</dbReference>
<dbReference type="SUPFAM" id="SSF55486">
    <property type="entry name" value="Metalloproteases ('zincins'), catalytic domain"/>
    <property type="match status" value="1"/>
</dbReference>
<feature type="active site" description="Proton donor" evidence="9">
    <location>
        <position position="460"/>
    </location>
</feature>
<feature type="domain" description="SLH" evidence="11">
    <location>
        <begin position="1614"/>
        <end position="1677"/>
    </location>
</feature>
<dbReference type="InterPro" id="IPR001119">
    <property type="entry name" value="SLH_dom"/>
</dbReference>
<dbReference type="Gene3D" id="3.10.450.40">
    <property type="match status" value="1"/>
</dbReference>
<evidence type="ECO:0000313" key="12">
    <source>
        <dbReference type="EMBL" id="MDG0808462.1"/>
    </source>
</evidence>
<dbReference type="Gene3D" id="2.60.40.1220">
    <property type="match status" value="1"/>
</dbReference>
<dbReference type="Pfam" id="PF02868">
    <property type="entry name" value="Peptidase_M4_C"/>
    <property type="match status" value="1"/>
</dbReference>
<keyword evidence="5" id="KW-0732">Signal</keyword>
<dbReference type="Gene3D" id="2.60.40.2340">
    <property type="match status" value="2"/>
</dbReference>
<dbReference type="InterPro" id="IPR011096">
    <property type="entry name" value="FTP_domain"/>
</dbReference>
<dbReference type="RefSeq" id="WP_277528947.1">
    <property type="nucleotide sequence ID" value="NZ_JAPDIA010000001.1"/>
</dbReference>
<evidence type="ECO:0000256" key="1">
    <source>
        <dbReference type="ARBA" id="ARBA00001947"/>
    </source>
</evidence>
<evidence type="ECO:0000256" key="2">
    <source>
        <dbReference type="ARBA" id="ARBA00009388"/>
    </source>
</evidence>
<comment type="caution">
    <text evidence="12">The sequence shown here is derived from an EMBL/GenBank/DDBJ whole genome shotgun (WGS) entry which is preliminary data.</text>
</comment>
<evidence type="ECO:0000313" key="13">
    <source>
        <dbReference type="Proteomes" id="UP001153404"/>
    </source>
</evidence>
<keyword evidence="3" id="KW-0645">Protease</keyword>
<evidence type="ECO:0000256" key="4">
    <source>
        <dbReference type="ARBA" id="ARBA00022723"/>
    </source>
</evidence>
<evidence type="ECO:0000256" key="10">
    <source>
        <dbReference type="SAM" id="MobiDB-lite"/>
    </source>
</evidence>